<dbReference type="PROSITE" id="PS51257">
    <property type="entry name" value="PROKAR_LIPOPROTEIN"/>
    <property type="match status" value="1"/>
</dbReference>
<dbReference type="NCBIfam" id="TIGR03118">
    <property type="entry name" value="PEPCTERM_chp_1"/>
    <property type="match status" value="1"/>
</dbReference>
<protein>
    <recommendedName>
        <fullName evidence="4">TIGR03118 family protein</fullName>
    </recommendedName>
</protein>
<sequence>MRLPSIQRRWPLLACLLLATACHKLIFINNHHLRSFQQVNLVANKSSYGAGLTDSTLQNAWGLAWSPSGIAWVNSQAGHVSELYTADGAIVRPPVAIPSPGDTIGGNPTGIVFNSTKGFRIANGKPAAFIFVGLDGVLSAWNGGSGNNAQKIGHDSTSVFTGLAIDSNAAGQTFIYAADILSGKIVVWDTAWKPVAMTFTDGSLPMGYAPYNIQSVGGWLYVTYAKVKAGGFPVFGVGLGIVDIFKGDGSFVKRFATGGDLNAPWGITMTPANFLASADMGNDEGDDEGHNNQGDDNDQGNGNLNEPVILVGNLGDGRINVFLQNGTFKGQLQSNKKTIVIDGLWALGFPPTTDTAVNHMRLYFTAGPVNQADGLFGYLLKQ</sequence>
<feature type="compositionally biased region" description="Low complexity" evidence="1">
    <location>
        <begin position="291"/>
        <end position="302"/>
    </location>
</feature>
<dbReference type="InterPro" id="IPR017549">
    <property type="entry name" value="APMV_L690"/>
</dbReference>
<gene>
    <name evidence="2" type="ORF">GCM10011511_46430</name>
</gene>
<evidence type="ECO:0000256" key="1">
    <source>
        <dbReference type="SAM" id="MobiDB-lite"/>
    </source>
</evidence>
<dbReference type="Gene3D" id="2.130.10.10">
    <property type="entry name" value="YVTN repeat-like/Quinoprotein amine dehydrogenase"/>
    <property type="match status" value="1"/>
</dbReference>
<dbReference type="InterPro" id="IPR015943">
    <property type="entry name" value="WD40/YVTN_repeat-like_dom_sf"/>
</dbReference>
<organism evidence="2 3">
    <name type="scientific">Puia dinghuensis</name>
    <dbReference type="NCBI Taxonomy" id="1792502"/>
    <lineage>
        <taxon>Bacteria</taxon>
        <taxon>Pseudomonadati</taxon>
        <taxon>Bacteroidota</taxon>
        <taxon>Chitinophagia</taxon>
        <taxon>Chitinophagales</taxon>
        <taxon>Chitinophagaceae</taxon>
        <taxon>Puia</taxon>
    </lineage>
</organism>
<evidence type="ECO:0000313" key="3">
    <source>
        <dbReference type="Proteomes" id="UP000607559"/>
    </source>
</evidence>
<dbReference type="SUPFAM" id="SSF75011">
    <property type="entry name" value="3-carboxy-cis,cis-mucoante lactonizing enzyme"/>
    <property type="match status" value="1"/>
</dbReference>
<reference evidence="2" key="2">
    <citation type="submission" date="2020-09" db="EMBL/GenBank/DDBJ databases">
        <authorList>
            <person name="Sun Q."/>
            <person name="Zhou Y."/>
        </authorList>
    </citation>
    <scope>NUCLEOTIDE SEQUENCE</scope>
    <source>
        <strain evidence="2">CGMCC 1.15448</strain>
    </source>
</reference>
<name>A0A8J2UHE2_9BACT</name>
<evidence type="ECO:0008006" key="4">
    <source>
        <dbReference type="Google" id="ProtNLM"/>
    </source>
</evidence>
<dbReference type="EMBL" id="BMJC01000005">
    <property type="protein sequence ID" value="GGB17352.1"/>
    <property type="molecule type" value="Genomic_DNA"/>
</dbReference>
<evidence type="ECO:0000313" key="2">
    <source>
        <dbReference type="EMBL" id="GGB17352.1"/>
    </source>
</evidence>
<keyword evidence="3" id="KW-1185">Reference proteome</keyword>
<comment type="caution">
    <text evidence="2">The sequence shown here is derived from an EMBL/GenBank/DDBJ whole genome shotgun (WGS) entry which is preliminary data.</text>
</comment>
<proteinExistence type="predicted"/>
<dbReference type="Proteomes" id="UP000607559">
    <property type="component" value="Unassembled WGS sequence"/>
</dbReference>
<accession>A0A8J2UHE2</accession>
<reference evidence="2" key="1">
    <citation type="journal article" date="2014" name="Int. J. Syst. Evol. Microbiol.">
        <title>Complete genome sequence of Corynebacterium casei LMG S-19264T (=DSM 44701T), isolated from a smear-ripened cheese.</title>
        <authorList>
            <consortium name="US DOE Joint Genome Institute (JGI-PGF)"/>
            <person name="Walter F."/>
            <person name="Albersmeier A."/>
            <person name="Kalinowski J."/>
            <person name="Ruckert C."/>
        </authorList>
    </citation>
    <scope>NUCLEOTIDE SEQUENCE</scope>
    <source>
        <strain evidence="2">CGMCC 1.15448</strain>
    </source>
</reference>
<dbReference type="AlphaFoldDB" id="A0A8J2UHE2"/>
<feature type="region of interest" description="Disordered" evidence="1">
    <location>
        <begin position="278"/>
        <end position="302"/>
    </location>
</feature>